<feature type="compositionally biased region" description="Basic and acidic residues" evidence="1">
    <location>
        <begin position="23"/>
        <end position="39"/>
    </location>
</feature>
<dbReference type="RefSeq" id="WP_203822627.1">
    <property type="nucleotide sequence ID" value="NZ_BAAABP010000005.1"/>
</dbReference>
<evidence type="ECO:0000313" key="2">
    <source>
        <dbReference type="EMBL" id="GIE16286.1"/>
    </source>
</evidence>
<reference evidence="2" key="1">
    <citation type="submission" date="2021-01" db="EMBL/GenBank/DDBJ databases">
        <title>Whole genome shotgun sequence of Actinoplanes ferrugineus NBRC 15555.</title>
        <authorList>
            <person name="Komaki H."/>
            <person name="Tamura T."/>
        </authorList>
    </citation>
    <scope>NUCLEOTIDE SEQUENCE</scope>
    <source>
        <strain evidence="2">NBRC 15555</strain>
    </source>
</reference>
<dbReference type="AlphaFoldDB" id="A0A919J7I7"/>
<evidence type="ECO:0000256" key="1">
    <source>
        <dbReference type="SAM" id="MobiDB-lite"/>
    </source>
</evidence>
<evidence type="ECO:0000313" key="3">
    <source>
        <dbReference type="Proteomes" id="UP000598174"/>
    </source>
</evidence>
<protein>
    <submittedName>
        <fullName evidence="2">Uncharacterized protein</fullName>
    </submittedName>
</protein>
<feature type="region of interest" description="Disordered" evidence="1">
    <location>
        <begin position="22"/>
        <end position="52"/>
    </location>
</feature>
<proteinExistence type="predicted"/>
<name>A0A919J7I7_9ACTN</name>
<dbReference type="Proteomes" id="UP000598174">
    <property type="component" value="Unassembled WGS sequence"/>
</dbReference>
<organism evidence="2 3">
    <name type="scientific">Paractinoplanes ferrugineus</name>
    <dbReference type="NCBI Taxonomy" id="113564"/>
    <lineage>
        <taxon>Bacteria</taxon>
        <taxon>Bacillati</taxon>
        <taxon>Actinomycetota</taxon>
        <taxon>Actinomycetes</taxon>
        <taxon>Micromonosporales</taxon>
        <taxon>Micromonosporaceae</taxon>
        <taxon>Paractinoplanes</taxon>
    </lineage>
</organism>
<dbReference type="EMBL" id="BOMM01000081">
    <property type="protein sequence ID" value="GIE16286.1"/>
    <property type="molecule type" value="Genomic_DNA"/>
</dbReference>
<comment type="caution">
    <text evidence="2">The sequence shown here is derived from an EMBL/GenBank/DDBJ whole genome shotgun (WGS) entry which is preliminary data.</text>
</comment>
<keyword evidence="3" id="KW-1185">Reference proteome</keyword>
<gene>
    <name evidence="2" type="ORF">Afe05nite_81260</name>
</gene>
<accession>A0A919J7I7</accession>
<sequence>MSGWVAIPCLLALRGEFNAVSPGRDKGADGTIGDTEHAKKATPNTASDHMPDEDFTALRRKDADGTNEVHALDIDSSGPWPAPGWFDRTVKAIVAEERRRWLNPDDMCRLDYVIWDRVIYSRSRGFAPHPYGGTDPHTNHAHFSGRYETRAEKDTRPWGVLEADMALDENDKKWLLANLGWTGPRLENPYTKALQAPSEFLRYAPSASWHQATQQQITALSTTLNSFIARESADDATKMQALQAIYDSITAVAPGVAAQVIAALPAGSDPVTQDEVTAAVEAAFRRAFAPATA</sequence>